<organism evidence="1 2">
    <name type="scientific">Mucilaginibacter gotjawali</name>
    <dbReference type="NCBI Taxonomy" id="1550579"/>
    <lineage>
        <taxon>Bacteria</taxon>
        <taxon>Pseudomonadati</taxon>
        <taxon>Bacteroidota</taxon>
        <taxon>Sphingobacteriia</taxon>
        <taxon>Sphingobacteriales</taxon>
        <taxon>Sphingobacteriaceae</taxon>
        <taxon>Mucilaginibacter</taxon>
    </lineage>
</organism>
<gene>
    <name evidence="1" type="ORF">MgSA37_02827</name>
</gene>
<dbReference type="EMBL" id="AP017313">
    <property type="protein sequence ID" value="BAU54649.1"/>
    <property type="molecule type" value="Genomic_DNA"/>
</dbReference>
<accession>A0A0X8X2Q2</accession>
<proteinExistence type="predicted"/>
<reference evidence="1 2" key="1">
    <citation type="submission" date="2015-12" db="EMBL/GenBank/DDBJ databases">
        <title>Genome sequence of Mucilaginibacter gotjawali.</title>
        <authorList>
            <person name="Lee J.S."/>
            <person name="Lee K.C."/>
            <person name="Kim K.K."/>
            <person name="Lee B.W."/>
        </authorList>
    </citation>
    <scope>NUCLEOTIDE SEQUENCE [LARGE SCALE GENOMIC DNA]</scope>
    <source>
        <strain evidence="1 2">SA3-7</strain>
    </source>
</reference>
<sequence>MIMAETKNTGRGIPKTRLDYNDPMLLLEVEGLARDGYDDQQIAEILNVAPETFSKNKNKKQADGSKSLLSISLTKGRRPLSVLVENSLYKRAIGQKVVTTKVVTKREYNDQLGRYETNIYDEITETELPGDVNAQIQWLKCHKPDIYNVQPIKVDVTSAGNELKETPRIGRIEHVVIAADQVKTSSGEDDFIQPAPARTRVA</sequence>
<protein>
    <submittedName>
        <fullName evidence="1">Uncharacterized protein</fullName>
    </submittedName>
</protein>
<evidence type="ECO:0000313" key="2">
    <source>
        <dbReference type="Proteomes" id="UP000218263"/>
    </source>
</evidence>
<dbReference type="Proteomes" id="UP000218263">
    <property type="component" value="Chromosome"/>
</dbReference>
<dbReference type="AlphaFoldDB" id="A0A0X8X2Q2"/>
<dbReference type="KEGG" id="mgot:MgSA37_02827"/>
<keyword evidence="2" id="KW-1185">Reference proteome</keyword>
<evidence type="ECO:0000313" key="1">
    <source>
        <dbReference type="EMBL" id="BAU54649.1"/>
    </source>
</evidence>
<name>A0A0X8X2Q2_9SPHI</name>